<organism evidence="2 3">
    <name type="scientific">Paeniglutamicibacter psychrophenolicus</name>
    <dbReference type="NCBI Taxonomy" id="257454"/>
    <lineage>
        <taxon>Bacteria</taxon>
        <taxon>Bacillati</taxon>
        <taxon>Actinomycetota</taxon>
        <taxon>Actinomycetes</taxon>
        <taxon>Micrococcales</taxon>
        <taxon>Micrococcaceae</taxon>
        <taxon>Paeniglutamicibacter</taxon>
    </lineage>
</organism>
<keyword evidence="2" id="KW-0808">Transferase</keyword>
<dbReference type="InterPro" id="IPR049874">
    <property type="entry name" value="ROK_cs"/>
</dbReference>
<dbReference type="GO" id="GO:0016301">
    <property type="term" value="F:kinase activity"/>
    <property type="evidence" value="ECO:0007669"/>
    <property type="project" value="UniProtKB-KW"/>
</dbReference>
<dbReference type="RefSeq" id="WP_209911214.1">
    <property type="nucleotide sequence ID" value="NZ_BAAAMI010000012.1"/>
</dbReference>
<reference evidence="2 3" key="1">
    <citation type="submission" date="2021-03" db="EMBL/GenBank/DDBJ databases">
        <title>Sequencing the genomes of 1000 actinobacteria strains.</title>
        <authorList>
            <person name="Klenk H.-P."/>
        </authorList>
    </citation>
    <scope>NUCLEOTIDE SEQUENCE [LARGE SCALE GENOMIC DNA]</scope>
    <source>
        <strain evidence="2 3">DSM 15454</strain>
    </source>
</reference>
<comment type="similarity">
    <text evidence="1">Belongs to the ROK (NagC/XylR) family.</text>
</comment>
<evidence type="ECO:0000313" key="2">
    <source>
        <dbReference type="EMBL" id="MBP2376351.1"/>
    </source>
</evidence>
<accession>A0ABS4WJI7</accession>
<keyword evidence="3" id="KW-1185">Reference proteome</keyword>
<dbReference type="InterPro" id="IPR000600">
    <property type="entry name" value="ROK"/>
</dbReference>
<dbReference type="SUPFAM" id="SSF53067">
    <property type="entry name" value="Actin-like ATPase domain"/>
    <property type="match status" value="1"/>
</dbReference>
<proteinExistence type="inferred from homology"/>
<dbReference type="Pfam" id="PF00480">
    <property type="entry name" value="ROK"/>
    <property type="match status" value="1"/>
</dbReference>
<sequence>MQRGTNLGRLGDFNQAVIFESIRRAVDGVSRVELAGSTGLSPQTISNVVRRLLDEGLVREDRTIVSGPGKPRTVLELEANRMVAVGIHLDPGVITVVMLNLRGEIMHSRRLDIPAVEVPEKTIETMAQTVDEIISESGVPRSNVLGVGVVVPGPLDPVRGVMIDPPLLDGWKDVDMVEPLHRMLKLDVVIEKDTIAASIAEQWKGNDAERDNFVTMYVGAGIGAGMVLNGEIHRGISNNAGEIGHYSTGVVAQECEICSRNDCLHASLSFNLIAKHARARGLGLTVPDDGTAEQRAAGMGEIVALAKSGNETAVELIRECMGHVGQVAGQLCNTLDVGLVVLAGPLWSEVGQWCLEDVRAIINERFSSKTVHAVEVRSSTLGHEVGAIGGACVVMDESLSPKAAALLLR</sequence>
<evidence type="ECO:0000256" key="1">
    <source>
        <dbReference type="ARBA" id="ARBA00006479"/>
    </source>
</evidence>
<name>A0ABS4WJI7_9MICC</name>
<dbReference type="PANTHER" id="PTHR18964">
    <property type="entry name" value="ROK (REPRESSOR, ORF, KINASE) FAMILY"/>
    <property type="match status" value="1"/>
</dbReference>
<dbReference type="InterPro" id="IPR036388">
    <property type="entry name" value="WH-like_DNA-bd_sf"/>
</dbReference>
<dbReference type="Gene3D" id="1.10.10.10">
    <property type="entry name" value="Winged helix-like DNA-binding domain superfamily/Winged helix DNA-binding domain"/>
    <property type="match status" value="1"/>
</dbReference>
<dbReference type="Gene3D" id="3.30.420.40">
    <property type="match status" value="2"/>
</dbReference>
<dbReference type="PANTHER" id="PTHR18964:SF173">
    <property type="entry name" value="GLUCOKINASE"/>
    <property type="match status" value="1"/>
</dbReference>
<dbReference type="InterPro" id="IPR036390">
    <property type="entry name" value="WH_DNA-bd_sf"/>
</dbReference>
<dbReference type="InterPro" id="IPR043129">
    <property type="entry name" value="ATPase_NBD"/>
</dbReference>
<dbReference type="PROSITE" id="PS01125">
    <property type="entry name" value="ROK"/>
    <property type="match status" value="1"/>
</dbReference>
<dbReference type="Pfam" id="PF13412">
    <property type="entry name" value="HTH_24"/>
    <property type="match status" value="1"/>
</dbReference>
<dbReference type="Proteomes" id="UP000766570">
    <property type="component" value="Unassembled WGS sequence"/>
</dbReference>
<protein>
    <submittedName>
        <fullName evidence="2">NBD/HSP70 family sugar kinase</fullName>
    </submittedName>
</protein>
<comment type="caution">
    <text evidence="2">The sequence shown here is derived from an EMBL/GenBank/DDBJ whole genome shotgun (WGS) entry which is preliminary data.</text>
</comment>
<keyword evidence="2" id="KW-0418">Kinase</keyword>
<dbReference type="EMBL" id="JAGIOE010000001">
    <property type="protein sequence ID" value="MBP2376351.1"/>
    <property type="molecule type" value="Genomic_DNA"/>
</dbReference>
<gene>
    <name evidence="2" type="ORF">JOF46_004263</name>
</gene>
<evidence type="ECO:0000313" key="3">
    <source>
        <dbReference type="Proteomes" id="UP000766570"/>
    </source>
</evidence>
<dbReference type="SUPFAM" id="SSF46785">
    <property type="entry name" value="Winged helix' DNA-binding domain"/>
    <property type="match status" value="1"/>
</dbReference>